<name>W0RC20_9BACT</name>
<dbReference type="STRING" id="861299.J421_0789"/>
<gene>
    <name evidence="2" type="ORF">J421_0789</name>
</gene>
<dbReference type="Proteomes" id="UP000019151">
    <property type="component" value="Chromosome"/>
</dbReference>
<keyword evidence="3" id="KW-1185">Reference proteome</keyword>
<organism evidence="2 3">
    <name type="scientific">Gemmatirosa kalamazoonensis</name>
    <dbReference type="NCBI Taxonomy" id="861299"/>
    <lineage>
        <taxon>Bacteria</taxon>
        <taxon>Pseudomonadati</taxon>
        <taxon>Gemmatimonadota</taxon>
        <taxon>Gemmatimonadia</taxon>
        <taxon>Gemmatimonadales</taxon>
        <taxon>Gemmatimonadaceae</taxon>
        <taxon>Gemmatirosa</taxon>
    </lineage>
</organism>
<dbReference type="KEGG" id="gba:J421_0789"/>
<evidence type="ECO:0000313" key="2">
    <source>
        <dbReference type="EMBL" id="AHG88326.1"/>
    </source>
</evidence>
<proteinExistence type="predicted"/>
<feature type="region of interest" description="Disordered" evidence="1">
    <location>
        <begin position="91"/>
        <end position="116"/>
    </location>
</feature>
<protein>
    <submittedName>
        <fullName evidence="2">Uncharacterized protein</fullName>
    </submittedName>
</protein>
<dbReference type="EMBL" id="CP007128">
    <property type="protein sequence ID" value="AHG88326.1"/>
    <property type="molecule type" value="Genomic_DNA"/>
</dbReference>
<evidence type="ECO:0000256" key="1">
    <source>
        <dbReference type="SAM" id="MobiDB-lite"/>
    </source>
</evidence>
<dbReference type="HOGENOM" id="CLU_2093323_0_0_0"/>
<evidence type="ECO:0000313" key="3">
    <source>
        <dbReference type="Proteomes" id="UP000019151"/>
    </source>
</evidence>
<dbReference type="AlphaFoldDB" id="W0RC20"/>
<sequence>MPPRRVSEASPVQVYLGPEEQARLAELAEHLKATKSEVLRRGLLALERELGDPRDHPALRLIGMIKDGAPYPDPSGLDPARDHDRYLADMEERSWHTSRTLPRAEPDKPGRRRRAR</sequence>
<accession>W0RC20</accession>
<reference evidence="2 3" key="1">
    <citation type="journal article" date="2014" name="Genome Announc.">
        <title>Genome Sequence and Methylome of Soil Bacterium Gemmatirosa kalamazoonensis KBS708T, a Member of the Rarely Cultivated Gemmatimonadetes Phylum.</title>
        <authorList>
            <person name="Debruyn J.M."/>
            <person name="Radosevich M."/>
            <person name="Wommack K.E."/>
            <person name="Polson S.W."/>
            <person name="Hauser L.J."/>
            <person name="Fawaz M.N."/>
            <person name="Korlach J."/>
            <person name="Tsai Y.C."/>
        </authorList>
    </citation>
    <scope>NUCLEOTIDE SEQUENCE [LARGE SCALE GENOMIC DNA]</scope>
    <source>
        <strain evidence="2 3">KBS708</strain>
    </source>
</reference>
<dbReference type="InParanoid" id="W0RC20"/>